<dbReference type="Proteomes" id="UP000581688">
    <property type="component" value="Unassembled WGS sequence"/>
</dbReference>
<evidence type="ECO:0008006" key="3">
    <source>
        <dbReference type="Google" id="ProtNLM"/>
    </source>
</evidence>
<dbReference type="Gene3D" id="3.10.180.10">
    <property type="entry name" value="2,3-Dihydroxybiphenyl 1,2-Dioxygenase, domain 1"/>
    <property type="match status" value="1"/>
</dbReference>
<evidence type="ECO:0000313" key="2">
    <source>
        <dbReference type="Proteomes" id="UP000581688"/>
    </source>
</evidence>
<dbReference type="RefSeq" id="WP_174495271.1">
    <property type="nucleotide sequence ID" value="NZ_CADDWK010000003.1"/>
</dbReference>
<name>A0A841Q363_9BACI</name>
<reference evidence="1 2" key="1">
    <citation type="submission" date="2020-08" db="EMBL/GenBank/DDBJ databases">
        <title>Genomic Encyclopedia of Type Strains, Phase IV (KMG-IV): sequencing the most valuable type-strain genomes for metagenomic binning, comparative biology and taxonomic classification.</title>
        <authorList>
            <person name="Goeker M."/>
        </authorList>
    </citation>
    <scope>NUCLEOTIDE SEQUENCE [LARGE SCALE GENOMIC DNA]</scope>
    <source>
        <strain evidence="1 2">DSM 19612</strain>
    </source>
</reference>
<keyword evidence="2" id="KW-1185">Reference proteome</keyword>
<dbReference type="SUPFAM" id="SSF54593">
    <property type="entry name" value="Glyoxalase/Bleomycin resistance protein/Dihydroxybiphenyl dioxygenase"/>
    <property type="match status" value="1"/>
</dbReference>
<protein>
    <recommendedName>
        <fullName evidence="3">Ornithine monooxygenase</fullName>
    </recommendedName>
</protein>
<dbReference type="EMBL" id="JACHGH010000003">
    <property type="protein sequence ID" value="MBB6452708.1"/>
    <property type="molecule type" value="Genomic_DNA"/>
</dbReference>
<organism evidence="1 2">
    <name type="scientific">Salirhabdus euzebyi</name>
    <dbReference type="NCBI Taxonomy" id="394506"/>
    <lineage>
        <taxon>Bacteria</taxon>
        <taxon>Bacillati</taxon>
        <taxon>Bacillota</taxon>
        <taxon>Bacilli</taxon>
        <taxon>Bacillales</taxon>
        <taxon>Bacillaceae</taxon>
        <taxon>Salirhabdus</taxon>
    </lineage>
</organism>
<evidence type="ECO:0000313" key="1">
    <source>
        <dbReference type="EMBL" id="MBB6452708.1"/>
    </source>
</evidence>
<comment type="caution">
    <text evidence="1">The sequence shown here is derived from an EMBL/GenBank/DDBJ whole genome shotgun (WGS) entry which is preliminary data.</text>
</comment>
<gene>
    <name evidence="1" type="ORF">HNQ94_001154</name>
</gene>
<dbReference type="AlphaFoldDB" id="A0A841Q363"/>
<dbReference type="InterPro" id="IPR029068">
    <property type="entry name" value="Glyas_Bleomycin-R_OHBP_Dase"/>
</dbReference>
<sequence length="134" mass="15726">MIYEMTVQVRVSNIEEGQRWYEVLLNRGPDFVPHHGFAEWELLPGCWLQLAEGEPTVGSGPIRLGVKNIEIERDKLINILDVEPFEIFNREEVPVKWATFQDPWGNRLGFFEYRDKKEMANRIEEVLGQPDRLV</sequence>
<proteinExistence type="predicted"/>
<accession>A0A841Q363</accession>